<dbReference type="GO" id="GO:0046872">
    <property type="term" value="F:metal ion binding"/>
    <property type="evidence" value="ECO:0007669"/>
    <property type="project" value="UniProtKB-KW"/>
</dbReference>
<keyword evidence="3" id="KW-0408">Iron</keyword>
<keyword evidence="4" id="KW-0411">Iron-sulfur</keyword>
<evidence type="ECO:0000259" key="7">
    <source>
        <dbReference type="Pfam" id="PF12345"/>
    </source>
</evidence>
<reference evidence="8" key="1">
    <citation type="submission" date="2014-11" db="EMBL/GenBank/DDBJ databases">
        <authorList>
            <person name="Otto D Thomas"/>
            <person name="Naeem Raeece"/>
        </authorList>
    </citation>
    <scope>NUCLEOTIDE SEQUENCE</scope>
</reference>
<organism evidence="8">
    <name type="scientific">Chromera velia CCMP2878</name>
    <dbReference type="NCBI Taxonomy" id="1169474"/>
    <lineage>
        <taxon>Eukaryota</taxon>
        <taxon>Sar</taxon>
        <taxon>Alveolata</taxon>
        <taxon>Colpodellida</taxon>
        <taxon>Chromeraceae</taxon>
        <taxon>Chromera</taxon>
    </lineage>
</organism>
<evidence type="ECO:0000259" key="6">
    <source>
        <dbReference type="Pfam" id="PF04055"/>
    </source>
</evidence>
<keyword evidence="2" id="KW-0479">Metal-binding</keyword>
<dbReference type="AlphaFoldDB" id="A0A0G4F024"/>
<feature type="domain" description="Arsenosugar biosynthesis radical SAM protein ArsS-like C-terminal" evidence="7">
    <location>
        <begin position="317"/>
        <end position="466"/>
    </location>
</feature>
<keyword evidence="1" id="KW-0949">S-adenosyl-L-methionine</keyword>
<feature type="domain" description="Radical SAM core" evidence="6">
    <location>
        <begin position="160"/>
        <end position="298"/>
    </location>
</feature>
<proteinExistence type="predicted"/>
<feature type="signal peptide" evidence="5">
    <location>
        <begin position="1"/>
        <end position="17"/>
    </location>
</feature>
<protein>
    <recommendedName>
        <fullName evidence="9">Radical SAM core domain-containing protein</fullName>
    </recommendedName>
</protein>
<dbReference type="InterPro" id="IPR007197">
    <property type="entry name" value="rSAM"/>
</dbReference>
<dbReference type="Pfam" id="PF04055">
    <property type="entry name" value="Radical_SAM"/>
    <property type="match status" value="1"/>
</dbReference>
<dbReference type="Pfam" id="PF12345">
    <property type="entry name" value="DUF3641"/>
    <property type="match status" value="1"/>
</dbReference>
<dbReference type="SFLD" id="SFLDS00029">
    <property type="entry name" value="Radical_SAM"/>
    <property type="match status" value="1"/>
</dbReference>
<dbReference type="Gene3D" id="3.20.20.70">
    <property type="entry name" value="Aldolase class I"/>
    <property type="match status" value="1"/>
</dbReference>
<dbReference type="InterPro" id="IPR024521">
    <property type="entry name" value="ArsS-like_C"/>
</dbReference>
<dbReference type="GO" id="GO:0051536">
    <property type="term" value="F:iron-sulfur cluster binding"/>
    <property type="evidence" value="ECO:0007669"/>
    <property type="project" value="UniProtKB-KW"/>
</dbReference>
<dbReference type="VEuPathDB" id="CryptoDB:Cvel_14335"/>
<dbReference type="CDD" id="cd01335">
    <property type="entry name" value="Radical_SAM"/>
    <property type="match status" value="1"/>
</dbReference>
<dbReference type="InterPro" id="IPR026351">
    <property type="entry name" value="rSAM_ArsS-like"/>
</dbReference>
<evidence type="ECO:0008006" key="9">
    <source>
        <dbReference type="Google" id="ProtNLM"/>
    </source>
</evidence>
<dbReference type="PANTHER" id="PTHR43728">
    <property type="entry name" value="SLR0304 PROTEIN"/>
    <property type="match status" value="1"/>
</dbReference>
<sequence length="469" mass="52213">MMSFASWLGSLLQGAWRRVAGFGSSLLHPFLSFARRWQRSLLTTEIAGEEQVETERAGEHVKGLPDLENVVSSCCVASPPPEVFEGSLIPETLKGMEEDEELKGTLAVLKEKGQKRLTQEENKRRKRALASLNLTSFSAFCSSRNVTPLVRRLPVSTLQVNIGLYCNQACTHCHVESSPLRKDENMDAKTVDRVIFLLRNSPEVSCLDITGGAPELNAHFRRLVRAAREMDKEVIDRCNLTVLFEEGQADLADFLADLEVTVVASLPCYTEDNVDKQRGRKVFARSIEALKILNTKGYGSDPKRPLHLVYNPGGAFLPPPQDTLEKRYKKELRESHGIVFNQLFCITNMPIKRFHDFLVKEGKRGRVGVEGYMQKLTEAFNPQAAENVMCRSLLSVRWDGSLFDCDFNQQLDIDLGGGAGKNAKGDKRRPLTVWDIEKTSDVEGRKIATESHCFGCTAGAGSSCTGEVI</sequence>
<keyword evidence="5" id="KW-0732">Signal</keyword>
<evidence type="ECO:0000256" key="2">
    <source>
        <dbReference type="ARBA" id="ARBA00022723"/>
    </source>
</evidence>
<evidence type="ECO:0000313" key="8">
    <source>
        <dbReference type="EMBL" id="CEM04558.1"/>
    </source>
</evidence>
<dbReference type="SUPFAM" id="SSF102114">
    <property type="entry name" value="Radical SAM enzymes"/>
    <property type="match status" value="1"/>
</dbReference>
<evidence type="ECO:0000256" key="4">
    <source>
        <dbReference type="ARBA" id="ARBA00023014"/>
    </source>
</evidence>
<dbReference type="InterPro" id="IPR013785">
    <property type="entry name" value="Aldolase_TIM"/>
</dbReference>
<feature type="chain" id="PRO_5005188543" description="Radical SAM core domain-containing protein" evidence="5">
    <location>
        <begin position="18"/>
        <end position="469"/>
    </location>
</feature>
<dbReference type="GO" id="GO:0003824">
    <property type="term" value="F:catalytic activity"/>
    <property type="evidence" value="ECO:0007669"/>
    <property type="project" value="InterPro"/>
</dbReference>
<dbReference type="InterPro" id="IPR058240">
    <property type="entry name" value="rSAM_sf"/>
</dbReference>
<evidence type="ECO:0000256" key="1">
    <source>
        <dbReference type="ARBA" id="ARBA00022691"/>
    </source>
</evidence>
<evidence type="ECO:0000256" key="5">
    <source>
        <dbReference type="SAM" id="SignalP"/>
    </source>
</evidence>
<dbReference type="NCBIfam" id="TIGR04167">
    <property type="entry name" value="rSAM_SeCys"/>
    <property type="match status" value="1"/>
</dbReference>
<gene>
    <name evidence="8" type="ORF">Cvel_14335</name>
</gene>
<name>A0A0G4F024_9ALVE</name>
<dbReference type="EMBL" id="CDMZ01000017">
    <property type="protein sequence ID" value="CEM04558.1"/>
    <property type="molecule type" value="Genomic_DNA"/>
</dbReference>
<evidence type="ECO:0000256" key="3">
    <source>
        <dbReference type="ARBA" id="ARBA00023004"/>
    </source>
</evidence>
<accession>A0A0G4F024</accession>
<dbReference type="PANTHER" id="PTHR43728:SF1">
    <property type="entry name" value="FE-S OXIDOREDUCTASE"/>
    <property type="match status" value="1"/>
</dbReference>